<name>A0A0E9X1Z6_ANGAN</name>
<accession>A0A0E9X1Z6</accession>
<organism evidence="1">
    <name type="scientific">Anguilla anguilla</name>
    <name type="common">European freshwater eel</name>
    <name type="synonym">Muraena anguilla</name>
    <dbReference type="NCBI Taxonomy" id="7936"/>
    <lineage>
        <taxon>Eukaryota</taxon>
        <taxon>Metazoa</taxon>
        <taxon>Chordata</taxon>
        <taxon>Craniata</taxon>
        <taxon>Vertebrata</taxon>
        <taxon>Euteleostomi</taxon>
        <taxon>Actinopterygii</taxon>
        <taxon>Neopterygii</taxon>
        <taxon>Teleostei</taxon>
        <taxon>Anguilliformes</taxon>
        <taxon>Anguillidae</taxon>
        <taxon>Anguilla</taxon>
    </lineage>
</organism>
<reference evidence="1" key="1">
    <citation type="submission" date="2014-11" db="EMBL/GenBank/DDBJ databases">
        <authorList>
            <person name="Amaro Gonzalez C."/>
        </authorList>
    </citation>
    <scope>NUCLEOTIDE SEQUENCE</scope>
</reference>
<protein>
    <submittedName>
        <fullName evidence="1">Uncharacterized protein</fullName>
    </submittedName>
</protein>
<dbReference type="AlphaFoldDB" id="A0A0E9X1Z6"/>
<evidence type="ECO:0000313" key="1">
    <source>
        <dbReference type="EMBL" id="JAH95910.1"/>
    </source>
</evidence>
<reference evidence="1" key="2">
    <citation type="journal article" date="2015" name="Fish Shellfish Immunol.">
        <title>Early steps in the European eel (Anguilla anguilla)-Vibrio vulnificus interaction in the gills: Role of the RtxA13 toxin.</title>
        <authorList>
            <person name="Callol A."/>
            <person name="Pajuelo D."/>
            <person name="Ebbesson L."/>
            <person name="Teles M."/>
            <person name="MacKenzie S."/>
            <person name="Amaro C."/>
        </authorList>
    </citation>
    <scope>NUCLEOTIDE SEQUENCE</scope>
</reference>
<dbReference type="EMBL" id="GBXM01012667">
    <property type="protein sequence ID" value="JAH95910.1"/>
    <property type="molecule type" value="Transcribed_RNA"/>
</dbReference>
<proteinExistence type="predicted"/>
<sequence length="105" mass="12016">MGTCVNQLHVSKVLLLWIAHYMEMVNKERSGLHFQLPKFAAWSSKSHAALQQDGRQPTAWVSQYFGHTSYSVSHNYTILNTAYTQVTTVIFLWNAGELTLVWCLL</sequence>